<dbReference type="EMBL" id="LAZR01023338">
    <property type="protein sequence ID" value="KKL78839.1"/>
    <property type="molecule type" value="Genomic_DNA"/>
</dbReference>
<feature type="region of interest" description="Disordered" evidence="1">
    <location>
        <begin position="1"/>
        <end position="71"/>
    </location>
</feature>
<protein>
    <submittedName>
        <fullName evidence="2">Uncharacterized protein</fullName>
    </submittedName>
</protein>
<feature type="compositionally biased region" description="Basic and acidic residues" evidence="1">
    <location>
        <begin position="1"/>
        <end position="39"/>
    </location>
</feature>
<evidence type="ECO:0000313" key="2">
    <source>
        <dbReference type="EMBL" id="KKL78839.1"/>
    </source>
</evidence>
<proteinExistence type="predicted"/>
<name>A0A0F9EXV1_9ZZZZ</name>
<comment type="caution">
    <text evidence="2">The sequence shown here is derived from an EMBL/GenBank/DDBJ whole genome shotgun (WGS) entry which is preliminary data.</text>
</comment>
<accession>A0A0F9EXV1</accession>
<reference evidence="2" key="1">
    <citation type="journal article" date="2015" name="Nature">
        <title>Complex archaea that bridge the gap between prokaryotes and eukaryotes.</title>
        <authorList>
            <person name="Spang A."/>
            <person name="Saw J.H."/>
            <person name="Jorgensen S.L."/>
            <person name="Zaremba-Niedzwiedzka K."/>
            <person name="Martijn J."/>
            <person name="Lind A.E."/>
            <person name="van Eijk R."/>
            <person name="Schleper C."/>
            <person name="Guy L."/>
            <person name="Ettema T.J."/>
        </authorList>
    </citation>
    <scope>NUCLEOTIDE SEQUENCE</scope>
</reference>
<sequence length="158" mass="17842">MTLDRSPEDILREEQESDPERSQRAADHLRDVAQDREMVTEDPEQPPTAGKGHDLHSSHCEAPGTLGAEGRRPSLGLPYIRGVEHLRVLNYNYWNANGAGISIVAVEGYVADWAAYIGADDGMRTEDCVEWTIRHGCKLSRQQANRWFPELPIEAYRE</sequence>
<evidence type="ECO:0000256" key="1">
    <source>
        <dbReference type="SAM" id="MobiDB-lite"/>
    </source>
</evidence>
<organism evidence="2">
    <name type="scientific">marine sediment metagenome</name>
    <dbReference type="NCBI Taxonomy" id="412755"/>
    <lineage>
        <taxon>unclassified sequences</taxon>
        <taxon>metagenomes</taxon>
        <taxon>ecological metagenomes</taxon>
    </lineage>
</organism>
<dbReference type="AlphaFoldDB" id="A0A0F9EXV1"/>
<gene>
    <name evidence="2" type="ORF">LCGC14_2020780</name>
</gene>